<name>A0A1B1TCG5_9ARCH</name>
<proteinExistence type="predicted"/>
<feature type="transmembrane region" description="Helical" evidence="1">
    <location>
        <begin position="239"/>
        <end position="261"/>
    </location>
</feature>
<accession>A0A1B1TCG5</accession>
<dbReference type="AlphaFoldDB" id="A0A1B1TCG5"/>
<feature type="transmembrane region" description="Helical" evidence="1">
    <location>
        <begin position="202"/>
        <end position="219"/>
    </location>
</feature>
<keyword evidence="1" id="KW-1133">Transmembrane helix</keyword>
<keyword evidence="1" id="KW-0472">Membrane</keyword>
<organism evidence="2">
    <name type="scientific">uncultured Poseidoniia archaeon</name>
    <dbReference type="NCBI Taxonomy" id="1697135"/>
    <lineage>
        <taxon>Archaea</taxon>
        <taxon>Methanobacteriati</taxon>
        <taxon>Thermoplasmatota</taxon>
        <taxon>Candidatus Poseidoniia</taxon>
        <taxon>environmental samples</taxon>
    </lineage>
</organism>
<evidence type="ECO:0000256" key="1">
    <source>
        <dbReference type="SAM" id="Phobius"/>
    </source>
</evidence>
<keyword evidence="1" id="KW-0812">Transmembrane</keyword>
<reference evidence="2" key="1">
    <citation type="submission" date="2014-11" db="EMBL/GenBank/DDBJ databases">
        <authorList>
            <person name="Zhu J."/>
            <person name="Qi W."/>
            <person name="Song R."/>
        </authorList>
    </citation>
    <scope>NUCLEOTIDE SEQUENCE</scope>
</reference>
<sequence length="277" mass="31559">MQNKGSRIILLGRDLELRIISLIVRAREISQEVVFFDLGSNDMTVELAEEFDCRVFHYNSELGCKDVSKYILDSNLDLELTNLVLMITSDWKLSDFPIIENRIRESWDIYIAFTNEESHDSRDANELVIDSIDFSHMVLSNKGLDELSKTSPLSNAIDFDANLKVRVTPNQKAIRLPQRESLATASRFAQLFYWMLETRHPLLLFGIPGIVLFVLGYKLSGNVIDTFSELNTTSIGVTLTTIAMTLIGLFAMMVALILYIMGKQVEQIQSQYDWSTK</sequence>
<dbReference type="EMBL" id="KP211863">
    <property type="protein sequence ID" value="ANV79977.1"/>
    <property type="molecule type" value="Genomic_DNA"/>
</dbReference>
<evidence type="ECO:0000313" key="2">
    <source>
        <dbReference type="EMBL" id="ANV79977.1"/>
    </source>
</evidence>
<protein>
    <submittedName>
        <fullName evidence="2">Uncharacterized protein</fullName>
    </submittedName>
</protein>
<reference evidence="2" key="2">
    <citation type="journal article" date="2015" name="ISME J.">
        <title>A new class of marine Euryarchaeota group II from the Mediterranean deep chlorophyll maximum.</title>
        <authorList>
            <person name="Martin-Cuadrado A.B."/>
            <person name="Garcia-Heredia I."/>
            <person name="Molto A.G."/>
            <person name="Lopez-Ubeda R."/>
            <person name="Kimes N."/>
            <person name="Lopez-Garcia P."/>
            <person name="Moreira D."/>
            <person name="Rodriguez-Valera F."/>
        </authorList>
    </citation>
    <scope>NUCLEOTIDE SEQUENCE</scope>
</reference>